<name>A0ABN8IRV1_9NEOP</name>
<feature type="compositionally biased region" description="Basic and acidic residues" evidence="1">
    <location>
        <begin position="28"/>
        <end position="58"/>
    </location>
</feature>
<reference evidence="2" key="1">
    <citation type="submission" date="2022-03" db="EMBL/GenBank/DDBJ databases">
        <authorList>
            <person name="Martin H S."/>
        </authorList>
    </citation>
    <scope>NUCLEOTIDE SEQUENCE</scope>
</reference>
<organism evidence="2 3">
    <name type="scientific">Iphiclides podalirius</name>
    <name type="common">scarce swallowtail</name>
    <dbReference type="NCBI Taxonomy" id="110791"/>
    <lineage>
        <taxon>Eukaryota</taxon>
        <taxon>Metazoa</taxon>
        <taxon>Ecdysozoa</taxon>
        <taxon>Arthropoda</taxon>
        <taxon>Hexapoda</taxon>
        <taxon>Insecta</taxon>
        <taxon>Pterygota</taxon>
        <taxon>Neoptera</taxon>
        <taxon>Endopterygota</taxon>
        <taxon>Lepidoptera</taxon>
        <taxon>Glossata</taxon>
        <taxon>Ditrysia</taxon>
        <taxon>Papilionoidea</taxon>
        <taxon>Papilionidae</taxon>
        <taxon>Papilioninae</taxon>
        <taxon>Iphiclides</taxon>
    </lineage>
</organism>
<evidence type="ECO:0000313" key="3">
    <source>
        <dbReference type="Proteomes" id="UP000837857"/>
    </source>
</evidence>
<feature type="non-terminal residue" evidence="2">
    <location>
        <position position="102"/>
    </location>
</feature>
<sequence length="102" mass="11378">MRRFELSTDYRLPQIAAPVALSSVGSEQLREIEPNEESTHRPPRQDRYPNVRNRHVEINPRTLSERSALSHGADSGASRKKPDSRTNGSVPLSVKVAKESSS</sequence>
<dbReference type="Proteomes" id="UP000837857">
    <property type="component" value="Chromosome 30"/>
</dbReference>
<proteinExistence type="predicted"/>
<feature type="region of interest" description="Disordered" evidence="1">
    <location>
        <begin position="24"/>
        <end position="102"/>
    </location>
</feature>
<accession>A0ABN8IRV1</accession>
<evidence type="ECO:0000313" key="2">
    <source>
        <dbReference type="EMBL" id="CAH2064624.1"/>
    </source>
</evidence>
<gene>
    <name evidence="2" type="ORF">IPOD504_LOCUS12828</name>
</gene>
<evidence type="ECO:0000256" key="1">
    <source>
        <dbReference type="SAM" id="MobiDB-lite"/>
    </source>
</evidence>
<protein>
    <submittedName>
        <fullName evidence="2">Uncharacterized protein</fullName>
    </submittedName>
</protein>
<dbReference type="EMBL" id="OW152842">
    <property type="protein sequence ID" value="CAH2064624.1"/>
    <property type="molecule type" value="Genomic_DNA"/>
</dbReference>
<keyword evidence="3" id="KW-1185">Reference proteome</keyword>